<dbReference type="InterPro" id="IPR011990">
    <property type="entry name" value="TPR-like_helical_dom_sf"/>
</dbReference>
<proteinExistence type="predicted"/>
<protein>
    <recommendedName>
        <fullName evidence="6">Beta-barrel assembly-enhancing protease</fullName>
    </recommendedName>
</protein>
<dbReference type="PANTHER" id="PTHR44858:SF1">
    <property type="entry name" value="UDP-N-ACETYLGLUCOSAMINE--PEPTIDE N-ACETYLGLUCOSAMINYLTRANSFERASE SPINDLY-RELATED"/>
    <property type="match status" value="1"/>
</dbReference>
<dbReference type="EMBL" id="BMHL01000023">
    <property type="protein sequence ID" value="GGC72781.1"/>
    <property type="molecule type" value="Genomic_DNA"/>
</dbReference>
<feature type="repeat" description="TPR" evidence="3">
    <location>
        <begin position="36"/>
        <end position="69"/>
    </location>
</feature>
<dbReference type="InterPro" id="IPR050498">
    <property type="entry name" value="Ycf3"/>
</dbReference>
<accession>A0ABQ1NDX3</accession>
<evidence type="ECO:0000313" key="5">
    <source>
        <dbReference type="Proteomes" id="UP000602004"/>
    </source>
</evidence>
<dbReference type="PROSITE" id="PS50005">
    <property type="entry name" value="TPR"/>
    <property type="match status" value="7"/>
</dbReference>
<dbReference type="SMART" id="SM00028">
    <property type="entry name" value="TPR"/>
    <property type="match status" value="10"/>
</dbReference>
<evidence type="ECO:0000256" key="1">
    <source>
        <dbReference type="ARBA" id="ARBA00022737"/>
    </source>
</evidence>
<keyword evidence="2 3" id="KW-0802">TPR repeat</keyword>
<organism evidence="4 5">
    <name type="scientific">Paraburkholderia caffeinilytica</name>
    <dbReference type="NCBI Taxonomy" id="1761016"/>
    <lineage>
        <taxon>Bacteria</taxon>
        <taxon>Pseudomonadati</taxon>
        <taxon>Pseudomonadota</taxon>
        <taxon>Betaproteobacteria</taxon>
        <taxon>Burkholderiales</taxon>
        <taxon>Burkholderiaceae</taxon>
        <taxon>Paraburkholderia</taxon>
    </lineage>
</organism>
<reference evidence="5" key="1">
    <citation type="journal article" date="2019" name="Int. J. Syst. Evol. Microbiol.">
        <title>The Global Catalogue of Microorganisms (GCM) 10K type strain sequencing project: providing services to taxonomists for standard genome sequencing and annotation.</title>
        <authorList>
            <consortium name="The Broad Institute Genomics Platform"/>
            <consortium name="The Broad Institute Genome Sequencing Center for Infectious Disease"/>
            <person name="Wu L."/>
            <person name="Ma J."/>
        </authorList>
    </citation>
    <scope>NUCLEOTIDE SEQUENCE [LARGE SCALE GENOMIC DNA]</scope>
    <source>
        <strain evidence="5">CGMCC 1.15103</strain>
    </source>
</reference>
<keyword evidence="1" id="KW-0677">Repeat</keyword>
<name>A0ABQ1NDX3_9BURK</name>
<feature type="repeat" description="TPR" evidence="3">
    <location>
        <begin position="172"/>
        <end position="205"/>
    </location>
</feature>
<feature type="repeat" description="TPR" evidence="3">
    <location>
        <begin position="206"/>
        <end position="239"/>
    </location>
</feature>
<feature type="repeat" description="TPR" evidence="3">
    <location>
        <begin position="104"/>
        <end position="137"/>
    </location>
</feature>
<feature type="repeat" description="TPR" evidence="3">
    <location>
        <begin position="138"/>
        <end position="171"/>
    </location>
</feature>
<evidence type="ECO:0000256" key="2">
    <source>
        <dbReference type="ARBA" id="ARBA00022803"/>
    </source>
</evidence>
<comment type="caution">
    <text evidence="4">The sequence shown here is derived from an EMBL/GenBank/DDBJ whole genome shotgun (WGS) entry which is preliminary data.</text>
</comment>
<evidence type="ECO:0000313" key="4">
    <source>
        <dbReference type="EMBL" id="GGC72781.1"/>
    </source>
</evidence>
<dbReference type="Proteomes" id="UP000602004">
    <property type="component" value="Unassembled WGS sequence"/>
</dbReference>
<dbReference type="Pfam" id="PF13432">
    <property type="entry name" value="TPR_16"/>
    <property type="match status" value="5"/>
</dbReference>
<sequence length="539" mass="60009">MRSALYFEQAKLSAKTNQHLSAIRNFTRALDLSPTAAAFIYRGIVHEQLGETDAAARDFTAALQLEHDNVYAWLDLGNLALSLEQYDVAIGSFSHAMDNGKQSADIYVSRGNAYRAKGDAENSLLDYDAAIARAPFDPRAHFGKAVVFYNMGNLEGAESEFNTTLRLNPNDLDSMRGLAMVLRDQHRYSESIATYTSALKMKPGDALLISGRAWAYEEMGDLPHAISDYSQAIALQPNDEFVLRLRGLAYDHQGDYSKAIADFTQVTRLAPNSARGYALWADALEHSHRSEESIEVLSRAIQLMPDDVSLRYDLAVVLEHRGDYASAIQEYQVILRISPTDVDNRIWLADDETTLGRYQDAARDYEIASRAAPDKGTLLFGRAQLSFYTGDFRRADADLARWQDLHRQGKIDALATTPYYVAIWRHLVALRLDVDDRTVLEEESAHLDAGRWPFPVLAFYMGKATAAALQSAINRGGIQDREGELCEADAYLGEWRLAQGDAIGARQSFDAASAECPVDFIEKVLAKQELARMAEAVKK</sequence>
<dbReference type="Gene3D" id="1.25.40.10">
    <property type="entry name" value="Tetratricopeptide repeat domain"/>
    <property type="match status" value="4"/>
</dbReference>
<dbReference type="InterPro" id="IPR019734">
    <property type="entry name" value="TPR_rpt"/>
</dbReference>
<gene>
    <name evidence="4" type="ORF">GCM10011400_71140</name>
</gene>
<evidence type="ECO:0000256" key="3">
    <source>
        <dbReference type="PROSITE-ProRule" id="PRU00339"/>
    </source>
</evidence>
<feature type="repeat" description="TPR" evidence="3">
    <location>
        <begin position="308"/>
        <end position="341"/>
    </location>
</feature>
<dbReference type="SUPFAM" id="SSF48452">
    <property type="entry name" value="TPR-like"/>
    <property type="match status" value="2"/>
</dbReference>
<keyword evidence="5" id="KW-1185">Reference proteome</keyword>
<evidence type="ECO:0008006" key="6">
    <source>
        <dbReference type="Google" id="ProtNLM"/>
    </source>
</evidence>
<feature type="repeat" description="TPR" evidence="3">
    <location>
        <begin position="240"/>
        <end position="273"/>
    </location>
</feature>
<dbReference type="PANTHER" id="PTHR44858">
    <property type="entry name" value="TETRATRICOPEPTIDE REPEAT PROTEIN 6"/>
    <property type="match status" value="1"/>
</dbReference>